<evidence type="ECO:0000256" key="3">
    <source>
        <dbReference type="HAMAP-Rule" id="MF_00528"/>
    </source>
</evidence>
<dbReference type="Pfam" id="PF02545">
    <property type="entry name" value="Maf"/>
    <property type="match status" value="1"/>
</dbReference>
<reference evidence="4 5" key="1">
    <citation type="submission" date="2020-05" db="EMBL/GenBank/DDBJ databases">
        <authorList>
            <person name="Mo P."/>
        </authorList>
    </citation>
    <scope>NUCLEOTIDE SEQUENCE [LARGE SCALE GENOMIC DNA]</scope>
    <source>
        <strain evidence="4 5">Gen01</strain>
    </source>
</reference>
<sequence>MRVVLASASPARLSVLRAAGLDPLVQVSDVDEDALLASIPDATPAEKVTTLAGAKATTVARRIEETEAVVLGCDSMLHIGGDLVGKPGTVDEARTRWRAMAGGTGELVTGHAVLRVADGEIDRVAEGHAVTVVRFGEPTEEELDAYLGTGEPLAVAGAFTLDGLGGWFVEGVDGDPSNVIGISLPLVRRLLAGVGVGVTDLWAAPPAP</sequence>
<name>A0A6M6JJU1_9PSEU</name>
<dbReference type="SUPFAM" id="SSF52972">
    <property type="entry name" value="ITPase-like"/>
    <property type="match status" value="1"/>
</dbReference>
<evidence type="ECO:0000256" key="1">
    <source>
        <dbReference type="ARBA" id="ARBA00001968"/>
    </source>
</evidence>
<comment type="cofactor">
    <cofactor evidence="1 3">
        <name>a divalent metal cation</name>
        <dbReference type="ChEBI" id="CHEBI:60240"/>
    </cofactor>
</comment>
<accession>A0A6M6JJU1</accession>
<organism evidence="4 5">
    <name type="scientific">Pseudonocardia broussonetiae</name>
    <dbReference type="NCBI Taxonomy" id="2736640"/>
    <lineage>
        <taxon>Bacteria</taxon>
        <taxon>Bacillati</taxon>
        <taxon>Actinomycetota</taxon>
        <taxon>Actinomycetes</taxon>
        <taxon>Pseudonocardiales</taxon>
        <taxon>Pseudonocardiaceae</taxon>
        <taxon>Pseudonocardia</taxon>
    </lineage>
</organism>
<dbReference type="GO" id="GO:0009117">
    <property type="term" value="P:nucleotide metabolic process"/>
    <property type="evidence" value="ECO:0007669"/>
    <property type="project" value="UniProtKB-KW"/>
</dbReference>
<dbReference type="PANTHER" id="PTHR43213:SF5">
    <property type="entry name" value="BIFUNCTIONAL DTTP_UTP PYROPHOSPHATASE_METHYLTRANSFERASE PROTEIN-RELATED"/>
    <property type="match status" value="1"/>
</dbReference>
<dbReference type="RefSeq" id="WP_172158142.1">
    <property type="nucleotide sequence ID" value="NZ_CP053564.1"/>
</dbReference>
<dbReference type="NCBIfam" id="TIGR00172">
    <property type="entry name" value="maf"/>
    <property type="match status" value="1"/>
</dbReference>
<keyword evidence="3" id="KW-0963">Cytoplasm</keyword>
<keyword evidence="3" id="KW-0546">Nucleotide metabolism</keyword>
<dbReference type="AlphaFoldDB" id="A0A6M6JJU1"/>
<dbReference type="GO" id="GO:0005737">
    <property type="term" value="C:cytoplasm"/>
    <property type="evidence" value="ECO:0007669"/>
    <property type="project" value="UniProtKB-SubCell"/>
</dbReference>
<dbReference type="HAMAP" id="MF_00528">
    <property type="entry name" value="Maf"/>
    <property type="match status" value="1"/>
</dbReference>
<comment type="caution">
    <text evidence="3">Lacks conserved residue(s) required for the propagation of feature annotation.</text>
</comment>
<gene>
    <name evidence="4" type="primary">maf</name>
    <name evidence="4" type="ORF">HOP40_13010</name>
</gene>
<dbReference type="InterPro" id="IPR003697">
    <property type="entry name" value="Maf-like"/>
</dbReference>
<dbReference type="EMBL" id="CP053564">
    <property type="protein sequence ID" value="QJY46621.1"/>
    <property type="molecule type" value="Genomic_DNA"/>
</dbReference>
<comment type="similarity">
    <text evidence="3">Belongs to the Maf family.</text>
</comment>
<dbReference type="KEGG" id="pbro:HOP40_13010"/>
<feature type="active site" description="Proton acceptor" evidence="3">
    <location>
        <position position="74"/>
    </location>
</feature>
<comment type="catalytic activity">
    <reaction evidence="3">
        <text>a 2'-deoxyribonucleoside 5'-triphosphate + H2O = a 2'-deoxyribonucleoside 5'-phosphate + diphosphate + H(+)</text>
        <dbReference type="Rhea" id="RHEA:44644"/>
        <dbReference type="ChEBI" id="CHEBI:15377"/>
        <dbReference type="ChEBI" id="CHEBI:15378"/>
        <dbReference type="ChEBI" id="CHEBI:33019"/>
        <dbReference type="ChEBI" id="CHEBI:61560"/>
        <dbReference type="ChEBI" id="CHEBI:65317"/>
        <dbReference type="EC" id="3.6.1.9"/>
    </reaction>
</comment>
<protein>
    <recommendedName>
        <fullName evidence="3">Nucleoside triphosphate pyrophosphatase</fullName>
        <ecNumber evidence="3">3.6.1.9</ecNumber>
    </recommendedName>
    <alternativeName>
        <fullName evidence="3">Nucleotide pyrophosphatase</fullName>
        <shortName evidence="3">Nucleotide PPase</shortName>
    </alternativeName>
</protein>
<dbReference type="Proteomes" id="UP000505377">
    <property type="component" value="Chromosome"/>
</dbReference>
<dbReference type="PANTHER" id="PTHR43213">
    <property type="entry name" value="BIFUNCTIONAL DTTP/UTP PYROPHOSPHATASE/METHYLTRANSFERASE PROTEIN-RELATED"/>
    <property type="match status" value="1"/>
</dbReference>
<keyword evidence="2 3" id="KW-0378">Hydrolase</keyword>
<comment type="subcellular location">
    <subcellularLocation>
        <location evidence="3">Cytoplasm</location>
    </subcellularLocation>
</comment>
<evidence type="ECO:0000256" key="2">
    <source>
        <dbReference type="ARBA" id="ARBA00022801"/>
    </source>
</evidence>
<dbReference type="CDD" id="cd00555">
    <property type="entry name" value="Maf"/>
    <property type="match status" value="1"/>
</dbReference>
<evidence type="ECO:0000313" key="4">
    <source>
        <dbReference type="EMBL" id="QJY46621.1"/>
    </source>
</evidence>
<proteinExistence type="inferred from homology"/>
<comment type="function">
    <text evidence="3">Nucleoside triphosphate pyrophosphatase. May have a dual role in cell division arrest and in preventing the incorporation of modified nucleotides into cellular nucleic acids.</text>
</comment>
<dbReference type="Gene3D" id="3.90.950.10">
    <property type="match status" value="1"/>
</dbReference>
<dbReference type="InterPro" id="IPR029001">
    <property type="entry name" value="ITPase-like_fam"/>
</dbReference>
<dbReference type="PIRSF" id="PIRSF006305">
    <property type="entry name" value="Maf"/>
    <property type="match status" value="1"/>
</dbReference>
<dbReference type="GO" id="GO:0047429">
    <property type="term" value="F:nucleoside triphosphate diphosphatase activity"/>
    <property type="evidence" value="ECO:0007669"/>
    <property type="project" value="UniProtKB-EC"/>
</dbReference>
<keyword evidence="5" id="KW-1185">Reference proteome</keyword>
<evidence type="ECO:0000313" key="5">
    <source>
        <dbReference type="Proteomes" id="UP000505377"/>
    </source>
</evidence>
<dbReference type="EC" id="3.6.1.9" evidence="3"/>
<comment type="catalytic activity">
    <reaction evidence="3">
        <text>a ribonucleoside 5'-triphosphate + H2O = a ribonucleoside 5'-phosphate + diphosphate + H(+)</text>
        <dbReference type="Rhea" id="RHEA:23996"/>
        <dbReference type="ChEBI" id="CHEBI:15377"/>
        <dbReference type="ChEBI" id="CHEBI:15378"/>
        <dbReference type="ChEBI" id="CHEBI:33019"/>
        <dbReference type="ChEBI" id="CHEBI:58043"/>
        <dbReference type="ChEBI" id="CHEBI:61557"/>
        <dbReference type="EC" id="3.6.1.9"/>
    </reaction>
</comment>